<organism evidence="1 2">
    <name type="scientific">Taxus chinensis</name>
    <name type="common">Chinese yew</name>
    <name type="synonym">Taxus wallichiana var. chinensis</name>
    <dbReference type="NCBI Taxonomy" id="29808"/>
    <lineage>
        <taxon>Eukaryota</taxon>
        <taxon>Viridiplantae</taxon>
        <taxon>Streptophyta</taxon>
        <taxon>Embryophyta</taxon>
        <taxon>Tracheophyta</taxon>
        <taxon>Spermatophyta</taxon>
        <taxon>Pinopsida</taxon>
        <taxon>Pinidae</taxon>
        <taxon>Conifers II</taxon>
        <taxon>Cupressales</taxon>
        <taxon>Taxaceae</taxon>
        <taxon>Taxus</taxon>
    </lineage>
</organism>
<evidence type="ECO:0000313" key="1">
    <source>
        <dbReference type="EMBL" id="KAH9297020.1"/>
    </source>
</evidence>
<name>A0AA38CBR5_TAXCH</name>
<protein>
    <submittedName>
        <fullName evidence="1">Uncharacterized protein</fullName>
    </submittedName>
</protein>
<gene>
    <name evidence="1" type="ORF">KI387_028702</name>
</gene>
<dbReference type="AlphaFoldDB" id="A0AA38CBR5"/>
<feature type="non-terminal residue" evidence="1">
    <location>
        <position position="1"/>
    </location>
</feature>
<dbReference type="Proteomes" id="UP000824469">
    <property type="component" value="Unassembled WGS sequence"/>
</dbReference>
<dbReference type="EMBL" id="JAHRHJ020000010">
    <property type="protein sequence ID" value="KAH9297020.1"/>
    <property type="molecule type" value="Genomic_DNA"/>
</dbReference>
<proteinExistence type="predicted"/>
<evidence type="ECO:0000313" key="2">
    <source>
        <dbReference type="Proteomes" id="UP000824469"/>
    </source>
</evidence>
<feature type="non-terminal residue" evidence="1">
    <location>
        <position position="102"/>
    </location>
</feature>
<comment type="caution">
    <text evidence="1">The sequence shown here is derived from an EMBL/GenBank/DDBJ whole genome shotgun (WGS) entry which is preliminary data.</text>
</comment>
<sequence>RSALVKKKREALAVEKHPHKERLDELGNLIAQKMDLIERRMFGMANIVLVLQNEKGEMNQDELESISTDIPEKTCNVLNDWQALEDELKEEYLDLILPVEEK</sequence>
<keyword evidence="2" id="KW-1185">Reference proteome</keyword>
<accession>A0AA38CBR5</accession>
<reference evidence="1 2" key="1">
    <citation type="journal article" date="2021" name="Nat. Plants">
        <title>The Taxus genome provides insights into paclitaxel biosynthesis.</title>
        <authorList>
            <person name="Xiong X."/>
            <person name="Gou J."/>
            <person name="Liao Q."/>
            <person name="Li Y."/>
            <person name="Zhou Q."/>
            <person name="Bi G."/>
            <person name="Li C."/>
            <person name="Du R."/>
            <person name="Wang X."/>
            <person name="Sun T."/>
            <person name="Guo L."/>
            <person name="Liang H."/>
            <person name="Lu P."/>
            <person name="Wu Y."/>
            <person name="Zhang Z."/>
            <person name="Ro D.K."/>
            <person name="Shang Y."/>
            <person name="Huang S."/>
            <person name="Yan J."/>
        </authorList>
    </citation>
    <scope>NUCLEOTIDE SEQUENCE [LARGE SCALE GENOMIC DNA]</scope>
    <source>
        <strain evidence="1">Ta-2019</strain>
    </source>
</reference>